<sequence>MAQLAGVFGTSHSPALITPVPDWPALEPRVRRPPVSGLTDVRAAWDEHQARFDRAMKQLRHAILAVEPDVLLIVGSDQGENFGPRSAPVFELFLGDRVEASAADRRGEGPEQFRVSMPVATGLGQDVLKHLCAAGFDVAHVSETSHEYGIGHAITWPLRFLDLLDSDLQLLPLVTNVWNLPNVPGVSRCVALGQALRTAIDASEAPVRVAVLASGGLSHLVLDEDLDARVLAALRSDDISTWRAIDDDELHLAHEKYGLTVRLNGTSEITDWIITDACAAAPAEVIDYVPAYRTESGYGVGMCFARWDRPTG</sequence>
<feature type="domain" description="Extradiol ring-cleavage dioxygenase class III enzyme subunit B" evidence="1">
    <location>
        <begin position="32"/>
        <end position="224"/>
    </location>
</feature>
<protein>
    <recommendedName>
        <fullName evidence="1">Extradiol ring-cleavage dioxygenase class III enzyme subunit B domain-containing protein</fullName>
    </recommendedName>
</protein>
<dbReference type="InterPro" id="IPR004183">
    <property type="entry name" value="Xdiol_dOase_suB"/>
</dbReference>
<dbReference type="SUPFAM" id="SSF53213">
    <property type="entry name" value="LigB-like"/>
    <property type="match status" value="1"/>
</dbReference>
<reference evidence="2 3" key="1">
    <citation type="submission" date="2024-09" db="EMBL/GenBank/DDBJ databases">
        <authorList>
            <person name="Sun Q."/>
            <person name="Mori K."/>
        </authorList>
    </citation>
    <scope>NUCLEOTIDE SEQUENCE [LARGE SCALE GENOMIC DNA]</scope>
    <source>
        <strain evidence="2 3">JCM 3331</strain>
    </source>
</reference>
<evidence type="ECO:0000259" key="1">
    <source>
        <dbReference type="Pfam" id="PF02900"/>
    </source>
</evidence>
<organism evidence="2 3">
    <name type="scientific">Streptomyces yanii</name>
    <dbReference type="NCBI Taxonomy" id="78510"/>
    <lineage>
        <taxon>Bacteria</taxon>
        <taxon>Bacillati</taxon>
        <taxon>Actinomycetota</taxon>
        <taxon>Actinomycetes</taxon>
        <taxon>Kitasatosporales</taxon>
        <taxon>Streptomycetaceae</taxon>
        <taxon>Streptomyces</taxon>
    </lineage>
</organism>
<evidence type="ECO:0000313" key="2">
    <source>
        <dbReference type="EMBL" id="MFB9579578.1"/>
    </source>
</evidence>
<name>A0ABV5RNW0_9ACTN</name>
<dbReference type="Proteomes" id="UP001589710">
    <property type="component" value="Unassembled WGS sequence"/>
</dbReference>
<gene>
    <name evidence="2" type="ORF">ACFFTL_46880</name>
</gene>
<comment type="caution">
    <text evidence="2">The sequence shown here is derived from an EMBL/GenBank/DDBJ whole genome shotgun (WGS) entry which is preliminary data.</text>
</comment>
<proteinExistence type="predicted"/>
<dbReference type="Pfam" id="PF02900">
    <property type="entry name" value="LigB"/>
    <property type="match status" value="1"/>
</dbReference>
<dbReference type="Gene3D" id="3.40.830.10">
    <property type="entry name" value="LigB-like"/>
    <property type="match status" value="1"/>
</dbReference>
<accession>A0ABV5RNW0</accession>
<dbReference type="RefSeq" id="WP_345509864.1">
    <property type="nucleotide sequence ID" value="NZ_BAAAXD010000005.1"/>
</dbReference>
<evidence type="ECO:0000313" key="3">
    <source>
        <dbReference type="Proteomes" id="UP001589710"/>
    </source>
</evidence>
<dbReference type="EMBL" id="JBHMCG010000224">
    <property type="protein sequence ID" value="MFB9579578.1"/>
    <property type="molecule type" value="Genomic_DNA"/>
</dbReference>
<keyword evidence="3" id="KW-1185">Reference proteome</keyword>